<organism evidence="1 2">
    <name type="scientific">Ruania alba</name>
    <dbReference type="NCBI Taxonomy" id="648782"/>
    <lineage>
        <taxon>Bacteria</taxon>
        <taxon>Bacillati</taxon>
        <taxon>Actinomycetota</taxon>
        <taxon>Actinomycetes</taxon>
        <taxon>Micrococcales</taxon>
        <taxon>Ruaniaceae</taxon>
        <taxon>Ruania</taxon>
    </lineage>
</organism>
<dbReference type="EMBL" id="FNTX01000002">
    <property type="protein sequence ID" value="SEE99194.1"/>
    <property type="molecule type" value="Genomic_DNA"/>
</dbReference>
<name>A0A1H5NCF1_9MICO</name>
<protein>
    <submittedName>
        <fullName evidence="1">Uncharacterized protein</fullName>
    </submittedName>
</protein>
<dbReference type="InterPro" id="IPR054206">
    <property type="entry name" value="DUF6912"/>
</dbReference>
<dbReference type="Proteomes" id="UP000199220">
    <property type="component" value="Unassembled WGS sequence"/>
</dbReference>
<dbReference type="AlphaFoldDB" id="A0A1H5NCF1"/>
<dbReference type="STRING" id="648782.SAMN04488554_4186"/>
<sequence>MVENVGQTEAMRVYLPATVPALADSRGLSARAGRAVTPGLRTALGAEADEEMAEYAALVLAAEDSLALLAGSDAPRRVVVAADVADSVVRVDDAELARVHVAEVPVTDMVSFHVDAADESVRALVARAVGGDQQATADLGDEDLLWYDISEREALVAEG</sequence>
<accession>A0A1H5NCF1</accession>
<evidence type="ECO:0000313" key="1">
    <source>
        <dbReference type="EMBL" id="SEE99194.1"/>
    </source>
</evidence>
<proteinExistence type="predicted"/>
<gene>
    <name evidence="1" type="ORF">SAMN04488554_4186</name>
</gene>
<keyword evidence="2" id="KW-1185">Reference proteome</keyword>
<reference evidence="2" key="1">
    <citation type="submission" date="2016-10" db="EMBL/GenBank/DDBJ databases">
        <authorList>
            <person name="Varghese N."/>
            <person name="Submissions S."/>
        </authorList>
    </citation>
    <scope>NUCLEOTIDE SEQUENCE [LARGE SCALE GENOMIC DNA]</scope>
    <source>
        <strain evidence="2">DSM 21368</strain>
    </source>
</reference>
<evidence type="ECO:0000313" key="2">
    <source>
        <dbReference type="Proteomes" id="UP000199220"/>
    </source>
</evidence>
<dbReference type="Pfam" id="PF21853">
    <property type="entry name" value="DUF6912"/>
    <property type="match status" value="1"/>
</dbReference>